<comment type="caution">
    <text evidence="5">The sequence shown here is derived from an EMBL/GenBank/DDBJ whole genome shotgun (WGS) entry which is preliminary data.</text>
</comment>
<dbReference type="InterPro" id="IPR005754">
    <property type="entry name" value="Sortase"/>
</dbReference>
<dbReference type="SUPFAM" id="SSF63817">
    <property type="entry name" value="Sortase"/>
    <property type="match status" value="1"/>
</dbReference>
<name>A0A849K1W7_9MICO</name>
<reference evidence="5 6" key="1">
    <citation type="submission" date="2020-05" db="EMBL/GenBank/DDBJ databases">
        <title>Genome sequence of Isoptericola sp. JC619 isolated from Chilika lagoon, India.</title>
        <authorList>
            <person name="Kumar D."/>
            <person name="Appam K."/>
            <person name="Gandham S."/>
            <person name="Uppada J."/>
            <person name="Sasikala C."/>
            <person name="Venkata Ramana C."/>
        </authorList>
    </citation>
    <scope>NUCLEOTIDE SEQUENCE [LARGE SCALE GENOMIC DNA]</scope>
    <source>
        <strain evidence="5 6">JC619</strain>
    </source>
</reference>
<keyword evidence="6" id="KW-1185">Reference proteome</keyword>
<evidence type="ECO:0000313" key="6">
    <source>
        <dbReference type="Proteomes" id="UP000557204"/>
    </source>
</evidence>
<dbReference type="GO" id="GO:0016787">
    <property type="term" value="F:hydrolase activity"/>
    <property type="evidence" value="ECO:0007669"/>
    <property type="project" value="UniProtKB-KW"/>
</dbReference>
<evidence type="ECO:0000256" key="3">
    <source>
        <dbReference type="SAM" id="MobiDB-lite"/>
    </source>
</evidence>
<keyword evidence="4" id="KW-1133">Transmembrane helix</keyword>
<evidence type="ECO:0000256" key="2">
    <source>
        <dbReference type="PIRSR" id="PIRSR605754-1"/>
    </source>
</evidence>
<sequence>MRHASGVEAGRRGGAFSTLIGVFGELLITAGVVLGLFVVWQLWWTDVQAERIHSEVLAELDWPEPPAAEVPSGTTAAEGPAVASEHRGEPPAADEAAFAEVFAQFYVPRFGTDYVEPIAEGIDKATVLDRLGIGHYPDSANPGELGNFAMAGHRTTYGRPFHQIADLREGDALVVRTRDTWYVYKMTSSQIVWPNQVEVVSPVPGVRPGEPLPELTQRFLTMTACHPMYSAAQRYVVHGELDYWAPVDEGVPAELLDAGVEIQALADDDAGVR</sequence>
<evidence type="ECO:0000256" key="4">
    <source>
        <dbReference type="SAM" id="Phobius"/>
    </source>
</evidence>
<dbReference type="Pfam" id="PF04203">
    <property type="entry name" value="Sortase"/>
    <property type="match status" value="1"/>
</dbReference>
<keyword evidence="1" id="KW-0378">Hydrolase</keyword>
<dbReference type="NCBIfam" id="NF033747">
    <property type="entry name" value="class_E_sortase"/>
    <property type="match status" value="1"/>
</dbReference>
<feature type="active site" description="Proton donor/acceptor" evidence="2">
    <location>
        <position position="153"/>
    </location>
</feature>
<dbReference type="NCBIfam" id="TIGR01076">
    <property type="entry name" value="sortase_fam"/>
    <property type="match status" value="1"/>
</dbReference>
<feature type="region of interest" description="Disordered" evidence="3">
    <location>
        <begin position="63"/>
        <end position="90"/>
    </location>
</feature>
<protein>
    <submittedName>
        <fullName evidence="5">Class E sortase</fullName>
    </submittedName>
</protein>
<accession>A0A849K1W7</accession>
<dbReference type="RefSeq" id="WP_171246686.1">
    <property type="nucleotide sequence ID" value="NZ_JABFAJ010000011.1"/>
</dbReference>
<dbReference type="AlphaFoldDB" id="A0A849K1W7"/>
<dbReference type="InterPro" id="IPR023365">
    <property type="entry name" value="Sortase_dom-sf"/>
</dbReference>
<keyword evidence="4" id="KW-0812">Transmembrane</keyword>
<dbReference type="InterPro" id="IPR042003">
    <property type="entry name" value="Sortase_E"/>
</dbReference>
<dbReference type="Proteomes" id="UP000557204">
    <property type="component" value="Unassembled WGS sequence"/>
</dbReference>
<feature type="active site" description="Acyl-thioester intermediate" evidence="2">
    <location>
        <position position="225"/>
    </location>
</feature>
<dbReference type="CDD" id="cd05830">
    <property type="entry name" value="Sortase_E"/>
    <property type="match status" value="1"/>
</dbReference>
<keyword evidence="4" id="KW-0472">Membrane</keyword>
<dbReference type="Gene3D" id="2.40.260.10">
    <property type="entry name" value="Sortase"/>
    <property type="match status" value="1"/>
</dbReference>
<proteinExistence type="predicted"/>
<gene>
    <name evidence="5" type="ORF">HLI28_06485</name>
</gene>
<evidence type="ECO:0000256" key="1">
    <source>
        <dbReference type="ARBA" id="ARBA00022801"/>
    </source>
</evidence>
<dbReference type="EMBL" id="JABFAJ010000011">
    <property type="protein sequence ID" value="NNU27188.1"/>
    <property type="molecule type" value="Genomic_DNA"/>
</dbReference>
<organism evidence="5 6">
    <name type="scientific">Isoptericola sediminis</name>
    <dbReference type="NCBI Taxonomy" id="2733572"/>
    <lineage>
        <taxon>Bacteria</taxon>
        <taxon>Bacillati</taxon>
        <taxon>Actinomycetota</taxon>
        <taxon>Actinomycetes</taxon>
        <taxon>Micrococcales</taxon>
        <taxon>Promicromonosporaceae</taxon>
        <taxon>Isoptericola</taxon>
    </lineage>
</organism>
<dbReference type="InterPro" id="IPR053465">
    <property type="entry name" value="Sortase_Class_E"/>
</dbReference>
<feature type="transmembrane region" description="Helical" evidence="4">
    <location>
        <begin position="20"/>
        <end position="44"/>
    </location>
</feature>
<evidence type="ECO:0000313" key="5">
    <source>
        <dbReference type="EMBL" id="NNU27188.1"/>
    </source>
</evidence>